<dbReference type="PANTHER" id="PTHR33887">
    <property type="entry name" value="PB1 DOMAIN-CONTAINING PROTEIN"/>
    <property type="match status" value="1"/>
</dbReference>
<dbReference type="PANTHER" id="PTHR33887:SF4">
    <property type="entry name" value="AB2-183"/>
    <property type="match status" value="1"/>
</dbReference>
<dbReference type="CTD" id="102363687"/>
<dbReference type="OrthoDB" id="2109241at2759"/>
<feature type="region of interest" description="Disordered" evidence="1">
    <location>
        <begin position="142"/>
        <end position="174"/>
    </location>
</feature>
<dbReference type="OMA" id="RVKMLRI"/>
<sequence>MFIFIKHGDNQQFLVSTNCSVLLLLHYIRSKLRLFKTDTIDLCDEKGTMKLFFLMKTPGDYASKFLTPRSTYYVCRVDRGAPGTRIENSYRAFVPLLKHPEPELIDALRTQCDLLERSRVKLLRIQEAKKVVPVESSVTLQFKSSGRSEEEGPTRRGPLFKTRADFLSRRDRHR</sequence>
<organism evidence="2 3">
    <name type="scientific">Carlito syrichta</name>
    <name type="common">Philippine tarsier</name>
    <name type="synonym">Tarsius syrichta</name>
    <dbReference type="NCBI Taxonomy" id="1868482"/>
    <lineage>
        <taxon>Eukaryota</taxon>
        <taxon>Metazoa</taxon>
        <taxon>Chordata</taxon>
        <taxon>Craniata</taxon>
        <taxon>Vertebrata</taxon>
        <taxon>Euteleostomi</taxon>
        <taxon>Mammalia</taxon>
        <taxon>Eutheria</taxon>
        <taxon>Euarchontoglires</taxon>
        <taxon>Primates</taxon>
        <taxon>Haplorrhini</taxon>
        <taxon>Tarsiiformes</taxon>
        <taxon>Tarsiidae</taxon>
        <taxon>Carlito</taxon>
    </lineage>
</organism>
<name>A0A1U7SZP6_CARSF</name>
<evidence type="ECO:0000313" key="3">
    <source>
        <dbReference type="RefSeq" id="XP_008047056.1"/>
    </source>
</evidence>
<dbReference type="AlphaFoldDB" id="A0A1U7SZP6"/>
<reference evidence="3" key="1">
    <citation type="submission" date="2025-08" db="UniProtKB">
        <authorList>
            <consortium name="RefSeq"/>
        </authorList>
    </citation>
    <scope>IDENTIFICATION</scope>
</reference>
<accession>A0A1U7SZP6</accession>
<evidence type="ECO:0000256" key="1">
    <source>
        <dbReference type="SAM" id="MobiDB-lite"/>
    </source>
</evidence>
<dbReference type="RefSeq" id="XP_008047056.1">
    <property type="nucleotide sequence ID" value="XM_008048865.1"/>
</dbReference>
<gene>
    <name evidence="3" type="primary">CUNHXorf65</name>
</gene>
<proteinExistence type="predicted"/>
<keyword evidence="2" id="KW-1185">Reference proteome</keyword>
<dbReference type="GO" id="GO:0000978">
    <property type="term" value="F:RNA polymerase II cis-regulatory region sequence-specific DNA binding"/>
    <property type="evidence" value="ECO:0007669"/>
    <property type="project" value="Ensembl"/>
</dbReference>
<dbReference type="GO" id="GO:0006366">
    <property type="term" value="P:transcription by RNA polymerase II"/>
    <property type="evidence" value="ECO:0007669"/>
    <property type="project" value="Ensembl"/>
</dbReference>
<dbReference type="KEGG" id="csyr:103250264"/>
<dbReference type="Pfam" id="PF15874">
    <property type="entry name" value="Il2rg"/>
    <property type="match status" value="1"/>
</dbReference>
<dbReference type="GeneID" id="103250264"/>
<dbReference type="InterPro" id="IPR039471">
    <property type="entry name" value="CXorf65-like"/>
</dbReference>
<evidence type="ECO:0000313" key="2">
    <source>
        <dbReference type="Proteomes" id="UP000189704"/>
    </source>
</evidence>
<dbReference type="Proteomes" id="UP000189704">
    <property type="component" value="Unplaced"/>
</dbReference>
<feature type="compositionally biased region" description="Basic and acidic residues" evidence="1">
    <location>
        <begin position="162"/>
        <end position="174"/>
    </location>
</feature>
<protein>
    <submittedName>
        <fullName evidence="3">Uncharacterized protein CXorf65 homolog</fullName>
    </submittedName>
</protein>